<dbReference type="NCBIfam" id="NF008365">
    <property type="entry name" value="PRK11161.1"/>
    <property type="match status" value="1"/>
</dbReference>
<dbReference type="Pfam" id="PF13545">
    <property type="entry name" value="HTH_Crp_2"/>
    <property type="match status" value="1"/>
</dbReference>
<dbReference type="SUPFAM" id="SSF51206">
    <property type="entry name" value="cAMP-binding domain-like"/>
    <property type="match status" value="1"/>
</dbReference>
<keyword evidence="7" id="KW-1185">Reference proteome</keyword>
<dbReference type="InterPro" id="IPR000595">
    <property type="entry name" value="cNMP-bd_dom"/>
</dbReference>
<keyword evidence="2" id="KW-0238">DNA-binding</keyword>
<feature type="domain" description="Cyclic nucleotide-binding" evidence="4">
    <location>
        <begin position="21"/>
        <end position="91"/>
    </location>
</feature>
<name>A0ABT1TZ21_9GAMM</name>
<evidence type="ECO:0000313" key="6">
    <source>
        <dbReference type="EMBL" id="MCQ8126824.1"/>
    </source>
</evidence>
<dbReference type="SMART" id="SM00100">
    <property type="entry name" value="cNMP"/>
    <property type="match status" value="1"/>
</dbReference>
<proteinExistence type="predicted"/>
<dbReference type="InterPro" id="IPR050397">
    <property type="entry name" value="Env_Response_Regulators"/>
</dbReference>
<evidence type="ECO:0000256" key="3">
    <source>
        <dbReference type="ARBA" id="ARBA00023163"/>
    </source>
</evidence>
<dbReference type="RefSeq" id="WP_256613148.1">
    <property type="nucleotide sequence ID" value="NZ_JANIBK010000001.1"/>
</dbReference>
<gene>
    <name evidence="6" type="primary">fnr</name>
    <name evidence="6" type="ORF">NP596_00010</name>
</gene>
<accession>A0ABT1TZ21</accession>
<evidence type="ECO:0000259" key="4">
    <source>
        <dbReference type="PROSITE" id="PS50042"/>
    </source>
</evidence>
<dbReference type="SUPFAM" id="SSF46785">
    <property type="entry name" value="Winged helix' DNA-binding domain"/>
    <property type="match status" value="1"/>
</dbReference>
<dbReference type="PROSITE" id="PS50042">
    <property type="entry name" value="CNMP_BINDING_3"/>
    <property type="match status" value="1"/>
</dbReference>
<protein>
    <submittedName>
        <fullName evidence="6">Fumarate/nitrate reduction transcriptional regulator Fnr</fullName>
    </submittedName>
</protein>
<feature type="domain" description="HTH crp-type" evidence="5">
    <location>
        <begin position="154"/>
        <end position="227"/>
    </location>
</feature>
<dbReference type="SMART" id="SM00419">
    <property type="entry name" value="HTH_CRP"/>
    <property type="match status" value="1"/>
</dbReference>
<dbReference type="PANTHER" id="PTHR24567">
    <property type="entry name" value="CRP FAMILY TRANSCRIPTIONAL REGULATORY PROTEIN"/>
    <property type="match status" value="1"/>
</dbReference>
<dbReference type="InterPro" id="IPR036388">
    <property type="entry name" value="WH-like_DNA-bd_sf"/>
</dbReference>
<dbReference type="Gene3D" id="1.10.10.10">
    <property type="entry name" value="Winged helix-like DNA-binding domain superfamily/Winged helix DNA-binding domain"/>
    <property type="match status" value="1"/>
</dbReference>
<dbReference type="CDD" id="cd00092">
    <property type="entry name" value="HTH_CRP"/>
    <property type="match status" value="1"/>
</dbReference>
<dbReference type="InterPro" id="IPR018335">
    <property type="entry name" value="Tscrpt_reg_HTH_Crp-type_CS"/>
</dbReference>
<organism evidence="6 7">
    <name type="scientific">Methylomonas rivi</name>
    <dbReference type="NCBI Taxonomy" id="2952226"/>
    <lineage>
        <taxon>Bacteria</taxon>
        <taxon>Pseudomonadati</taxon>
        <taxon>Pseudomonadota</taxon>
        <taxon>Gammaproteobacteria</taxon>
        <taxon>Methylococcales</taxon>
        <taxon>Methylococcaceae</taxon>
        <taxon>Methylomonas</taxon>
    </lineage>
</organism>
<dbReference type="PANTHER" id="PTHR24567:SF75">
    <property type="entry name" value="FUMARATE AND NITRATE REDUCTION REGULATORY PROTEIN"/>
    <property type="match status" value="1"/>
</dbReference>
<sequence>MPEFITHRISCPNCKLADLCLPHGLQPQEVAQLTGIIKNKNPLQTDQLLYAQGQTCESLYAIKSGSFRSFIATADGEEQTIGFYLPGELMGLDAFQHGRFNCSAMALETASVCELPLAQLNELCAGIPGLQKQLMRTLGKEIASDHDKILLGHRPAKQRMATFLLMLSNRYAALGFSSTLFNLTMSRYDIANYLGLTIETVSRQLGLLGRQGVITVKQRGIMINNMQALQLIVNACPQACTAVAAV</sequence>
<dbReference type="Gene3D" id="2.60.120.10">
    <property type="entry name" value="Jelly Rolls"/>
    <property type="match status" value="1"/>
</dbReference>
<dbReference type="PROSITE" id="PS51063">
    <property type="entry name" value="HTH_CRP_2"/>
    <property type="match status" value="1"/>
</dbReference>
<keyword evidence="3" id="KW-0804">Transcription</keyword>
<dbReference type="InterPro" id="IPR018490">
    <property type="entry name" value="cNMP-bd_dom_sf"/>
</dbReference>
<dbReference type="PROSITE" id="PS00042">
    <property type="entry name" value="HTH_CRP_1"/>
    <property type="match status" value="1"/>
</dbReference>
<dbReference type="CDD" id="cd00038">
    <property type="entry name" value="CAP_ED"/>
    <property type="match status" value="1"/>
</dbReference>
<dbReference type="Proteomes" id="UP001524586">
    <property type="component" value="Unassembled WGS sequence"/>
</dbReference>
<evidence type="ECO:0000259" key="5">
    <source>
        <dbReference type="PROSITE" id="PS51063"/>
    </source>
</evidence>
<evidence type="ECO:0000256" key="2">
    <source>
        <dbReference type="ARBA" id="ARBA00023125"/>
    </source>
</evidence>
<reference evidence="6 7" key="1">
    <citation type="submission" date="2022-07" db="EMBL/GenBank/DDBJ databases">
        <title>Methylomonas rivi sp. nov., Methylomonas rosea sp. nov., Methylomonas aureus sp. nov. and Methylomonas subterranea sp. nov., four novel methanotrophs isolated from a freshwater creek and the deep terrestrial subsurface.</title>
        <authorList>
            <person name="Abin C."/>
            <person name="Sankaranarayanan K."/>
            <person name="Garner C."/>
            <person name="Sindelar R."/>
            <person name="Kotary K."/>
            <person name="Garner R."/>
            <person name="Barclay S."/>
            <person name="Lawson P."/>
            <person name="Krumholz L."/>
        </authorList>
    </citation>
    <scope>NUCLEOTIDE SEQUENCE [LARGE SCALE GENOMIC DNA]</scope>
    <source>
        <strain evidence="6 7">WSC-6</strain>
    </source>
</reference>
<dbReference type="EMBL" id="JANIBK010000001">
    <property type="protein sequence ID" value="MCQ8126824.1"/>
    <property type="molecule type" value="Genomic_DNA"/>
</dbReference>
<keyword evidence="1" id="KW-0805">Transcription regulation</keyword>
<evidence type="ECO:0000256" key="1">
    <source>
        <dbReference type="ARBA" id="ARBA00023015"/>
    </source>
</evidence>
<dbReference type="InterPro" id="IPR012318">
    <property type="entry name" value="HTH_CRP"/>
</dbReference>
<dbReference type="PRINTS" id="PR00034">
    <property type="entry name" value="HTHCRP"/>
</dbReference>
<dbReference type="InterPro" id="IPR036390">
    <property type="entry name" value="WH_DNA-bd_sf"/>
</dbReference>
<dbReference type="InterPro" id="IPR014710">
    <property type="entry name" value="RmlC-like_jellyroll"/>
</dbReference>
<dbReference type="Pfam" id="PF00027">
    <property type="entry name" value="cNMP_binding"/>
    <property type="match status" value="1"/>
</dbReference>
<comment type="caution">
    <text evidence="6">The sequence shown here is derived from an EMBL/GenBank/DDBJ whole genome shotgun (WGS) entry which is preliminary data.</text>
</comment>
<evidence type="ECO:0000313" key="7">
    <source>
        <dbReference type="Proteomes" id="UP001524586"/>
    </source>
</evidence>